<keyword evidence="1" id="KW-1133">Transmembrane helix</keyword>
<feature type="transmembrane region" description="Helical" evidence="1">
    <location>
        <begin position="7"/>
        <end position="26"/>
    </location>
</feature>
<feature type="transmembrane region" description="Helical" evidence="1">
    <location>
        <begin position="116"/>
        <end position="134"/>
    </location>
</feature>
<dbReference type="AlphaFoldDB" id="A0A7C2JY86"/>
<evidence type="ECO:0000313" key="2">
    <source>
        <dbReference type="EMBL" id="HEN15486.1"/>
    </source>
</evidence>
<organism evidence="2">
    <name type="scientific">Schlesneria paludicola</name>
    <dbReference type="NCBI Taxonomy" id="360056"/>
    <lineage>
        <taxon>Bacteria</taxon>
        <taxon>Pseudomonadati</taxon>
        <taxon>Planctomycetota</taxon>
        <taxon>Planctomycetia</taxon>
        <taxon>Planctomycetales</taxon>
        <taxon>Planctomycetaceae</taxon>
        <taxon>Schlesneria</taxon>
    </lineage>
</organism>
<name>A0A7C2JY86_9PLAN</name>
<feature type="transmembrane region" description="Helical" evidence="1">
    <location>
        <begin position="46"/>
        <end position="66"/>
    </location>
</feature>
<feature type="transmembrane region" description="Helical" evidence="1">
    <location>
        <begin position="78"/>
        <end position="96"/>
    </location>
</feature>
<comment type="caution">
    <text evidence="2">The sequence shown here is derived from an EMBL/GenBank/DDBJ whole genome shotgun (WGS) entry which is preliminary data.</text>
</comment>
<sequence length="135" mass="14667">MTPELSTAIFCAGLGQLCILVASALVPLRLDWRRTLATLPPLVRQLFWVYGGYVVLSIIGLGIVCTRHSEELAAGTPLARAVCAYGAAFWGIRLSLQAVLQAKPYLTAWWLRGGYHLLTLFFAGLTAVLGWAAIH</sequence>
<reference evidence="2" key="1">
    <citation type="journal article" date="2020" name="mSystems">
        <title>Genome- and Community-Level Interaction Insights into Carbon Utilization and Element Cycling Functions of Hydrothermarchaeota in Hydrothermal Sediment.</title>
        <authorList>
            <person name="Zhou Z."/>
            <person name="Liu Y."/>
            <person name="Xu W."/>
            <person name="Pan J."/>
            <person name="Luo Z.H."/>
            <person name="Li M."/>
        </authorList>
    </citation>
    <scope>NUCLEOTIDE SEQUENCE [LARGE SCALE GENOMIC DNA]</scope>
    <source>
        <strain evidence="2">SpSt-339</strain>
    </source>
</reference>
<keyword evidence="1" id="KW-0812">Transmembrane</keyword>
<evidence type="ECO:0000256" key="1">
    <source>
        <dbReference type="SAM" id="Phobius"/>
    </source>
</evidence>
<accession>A0A7C2JY86</accession>
<dbReference type="EMBL" id="DSOK01000245">
    <property type="protein sequence ID" value="HEN15486.1"/>
    <property type="molecule type" value="Genomic_DNA"/>
</dbReference>
<gene>
    <name evidence="2" type="ORF">ENQ76_08475</name>
</gene>
<keyword evidence="1" id="KW-0472">Membrane</keyword>
<proteinExistence type="predicted"/>
<protein>
    <recommendedName>
        <fullName evidence="3">DUF4149 domain-containing protein</fullName>
    </recommendedName>
</protein>
<evidence type="ECO:0008006" key="3">
    <source>
        <dbReference type="Google" id="ProtNLM"/>
    </source>
</evidence>